<name>A0A915D6R1_9BILA</name>
<dbReference type="WBParaSite" id="jg16629">
    <property type="protein sequence ID" value="jg16629"/>
    <property type="gene ID" value="jg16629"/>
</dbReference>
<keyword evidence="2" id="KW-1185">Reference proteome</keyword>
<accession>A0A915D6R1</accession>
<dbReference type="AlphaFoldDB" id="A0A915D6R1"/>
<feature type="compositionally biased region" description="Acidic residues" evidence="1">
    <location>
        <begin position="42"/>
        <end position="53"/>
    </location>
</feature>
<evidence type="ECO:0000256" key="1">
    <source>
        <dbReference type="SAM" id="MobiDB-lite"/>
    </source>
</evidence>
<feature type="region of interest" description="Disordered" evidence="1">
    <location>
        <begin position="25"/>
        <end position="79"/>
    </location>
</feature>
<feature type="compositionally biased region" description="Basic and acidic residues" evidence="1">
    <location>
        <begin position="63"/>
        <end position="72"/>
    </location>
</feature>
<evidence type="ECO:0000313" key="2">
    <source>
        <dbReference type="Proteomes" id="UP000887574"/>
    </source>
</evidence>
<sequence>MSFVFTIVNYVYEASVQVEIDESKFGKRKYNRGPGEPIKGDTDEEGEADDNDGSENKTVVNENRQRSSYSDRSEDEGDVQVELVPEVMINLEKNEQSIEEFFAGDEVMASWYLLQGREENRKWVRYIRNSILPSSPMFE</sequence>
<reference evidence="3" key="1">
    <citation type="submission" date="2022-11" db="UniProtKB">
        <authorList>
            <consortium name="WormBaseParasite"/>
        </authorList>
    </citation>
    <scope>IDENTIFICATION</scope>
</reference>
<evidence type="ECO:0000313" key="3">
    <source>
        <dbReference type="WBParaSite" id="jg16629"/>
    </source>
</evidence>
<proteinExistence type="predicted"/>
<organism evidence="2 3">
    <name type="scientific">Ditylenchus dipsaci</name>
    <dbReference type="NCBI Taxonomy" id="166011"/>
    <lineage>
        <taxon>Eukaryota</taxon>
        <taxon>Metazoa</taxon>
        <taxon>Ecdysozoa</taxon>
        <taxon>Nematoda</taxon>
        <taxon>Chromadorea</taxon>
        <taxon>Rhabditida</taxon>
        <taxon>Tylenchina</taxon>
        <taxon>Tylenchomorpha</taxon>
        <taxon>Sphaerularioidea</taxon>
        <taxon>Anguinidae</taxon>
        <taxon>Anguininae</taxon>
        <taxon>Ditylenchus</taxon>
    </lineage>
</organism>
<dbReference type="Proteomes" id="UP000887574">
    <property type="component" value="Unplaced"/>
</dbReference>
<protein>
    <submittedName>
        <fullName evidence="3">Uncharacterized protein</fullName>
    </submittedName>
</protein>